<gene>
    <name evidence="1" type="ordered locus">Solca_0881</name>
</gene>
<dbReference type="HOGENOM" id="CLU_2248339_0_0_10"/>
<sequence>MQARHLGTLIKNTLEENGMMLQEFAERMYLTVDETHALLDQKDISVFQLQRASEILKTDLFDYVSTNRTIMNFSIAIPGDKARQAIDLHNEIEKLVERYGFKLD</sequence>
<accession>H8KPU8</accession>
<dbReference type="KEGG" id="scn:Solca_0881"/>
<dbReference type="AlphaFoldDB" id="H8KPU8"/>
<dbReference type="Proteomes" id="UP000007590">
    <property type="component" value="Chromosome"/>
</dbReference>
<dbReference type="EMBL" id="CP003349">
    <property type="protein sequence ID" value="AFD05996.1"/>
    <property type="molecule type" value="Genomic_DNA"/>
</dbReference>
<dbReference type="RefSeq" id="WP_014679224.1">
    <property type="nucleotide sequence ID" value="NC_017770.1"/>
</dbReference>
<evidence type="ECO:0000313" key="2">
    <source>
        <dbReference type="Proteomes" id="UP000007590"/>
    </source>
</evidence>
<evidence type="ECO:0008006" key="3">
    <source>
        <dbReference type="Google" id="ProtNLM"/>
    </source>
</evidence>
<organism evidence="1 2">
    <name type="scientific">Solitalea canadensis (strain ATCC 29591 / DSM 3403 / JCM 21819 / LMG 8368 / NBRC 15130 / NCIMB 12057 / USAM 9D)</name>
    <name type="common">Flexibacter canadensis</name>
    <dbReference type="NCBI Taxonomy" id="929556"/>
    <lineage>
        <taxon>Bacteria</taxon>
        <taxon>Pseudomonadati</taxon>
        <taxon>Bacteroidota</taxon>
        <taxon>Sphingobacteriia</taxon>
        <taxon>Sphingobacteriales</taxon>
        <taxon>Sphingobacteriaceae</taxon>
        <taxon>Solitalea</taxon>
    </lineage>
</organism>
<evidence type="ECO:0000313" key="1">
    <source>
        <dbReference type="EMBL" id="AFD05996.1"/>
    </source>
</evidence>
<name>H8KPU8_SOLCM</name>
<dbReference type="STRING" id="929556.Solca_0881"/>
<protein>
    <recommendedName>
        <fullName evidence="3">HTH cro/C1-type domain-containing protein</fullName>
    </recommendedName>
</protein>
<proteinExistence type="predicted"/>
<keyword evidence="2" id="KW-1185">Reference proteome</keyword>
<reference evidence="1" key="1">
    <citation type="submission" date="2012-02" db="EMBL/GenBank/DDBJ databases">
        <title>The complete genome of Solitalea canadensis DSM 3403.</title>
        <authorList>
            <consortium name="US DOE Joint Genome Institute (JGI-PGF)"/>
            <person name="Lucas S."/>
            <person name="Copeland A."/>
            <person name="Lapidus A."/>
            <person name="Glavina del Rio T."/>
            <person name="Dalin E."/>
            <person name="Tice H."/>
            <person name="Bruce D."/>
            <person name="Goodwin L."/>
            <person name="Pitluck S."/>
            <person name="Peters L."/>
            <person name="Ovchinnikova G."/>
            <person name="Lu M."/>
            <person name="Kyrpides N."/>
            <person name="Mavromatis K."/>
            <person name="Ivanova N."/>
            <person name="Brettin T."/>
            <person name="Detter J.C."/>
            <person name="Han C."/>
            <person name="Larimer F."/>
            <person name="Land M."/>
            <person name="Hauser L."/>
            <person name="Markowitz V."/>
            <person name="Cheng J.-F."/>
            <person name="Hugenholtz P."/>
            <person name="Woyke T."/>
            <person name="Wu D."/>
            <person name="Spring S."/>
            <person name="Schroeder M."/>
            <person name="Kopitz M."/>
            <person name="Brambilla E."/>
            <person name="Klenk H.-P."/>
            <person name="Eisen J.A."/>
        </authorList>
    </citation>
    <scope>NUCLEOTIDE SEQUENCE</scope>
    <source>
        <strain evidence="1">DSM 3403</strain>
    </source>
</reference>